<organism evidence="8 10">
    <name type="scientific">Caldisericum exile</name>
    <dbReference type="NCBI Taxonomy" id="693075"/>
    <lineage>
        <taxon>Bacteria</taxon>
        <taxon>Pseudomonadati</taxon>
        <taxon>Caldisericota/Cryosericota group</taxon>
        <taxon>Caldisericota</taxon>
        <taxon>Caldisericia</taxon>
        <taxon>Caldisericales</taxon>
        <taxon>Caldisericaceae</taxon>
        <taxon>Caldisericum</taxon>
    </lineage>
</organism>
<evidence type="ECO:0000313" key="9">
    <source>
        <dbReference type="EMBL" id="PMP68338.1"/>
    </source>
</evidence>
<keyword evidence="6 7" id="KW-0472">Membrane</keyword>
<sequence>MVLLLRLFIEFFKIGIVTFGGGQAMLPLLQHSFVTELHWITQERFLYFVSVAEVTPGPVALNMSTFIGYELSGVIGSAFATLGVVMPSFLVILAVAHFEKKFKENVIYKRFMLGVKPVIIALLINAIYLIVNRGFVGFIPYIMAIVSLAVFILYKKSPVLILLIAGVIGVFVLR</sequence>
<feature type="transmembrane region" description="Helical" evidence="7">
    <location>
        <begin position="75"/>
        <end position="98"/>
    </location>
</feature>
<dbReference type="EMBL" id="PNIL01000021">
    <property type="protein sequence ID" value="PMP68338.1"/>
    <property type="molecule type" value="Genomic_DNA"/>
</dbReference>
<evidence type="ECO:0000256" key="4">
    <source>
        <dbReference type="ARBA" id="ARBA00022692"/>
    </source>
</evidence>
<evidence type="ECO:0000256" key="6">
    <source>
        <dbReference type="ARBA" id="ARBA00023136"/>
    </source>
</evidence>
<dbReference type="PANTHER" id="PTHR43663:SF1">
    <property type="entry name" value="CHROMATE TRANSPORTER"/>
    <property type="match status" value="1"/>
</dbReference>
<evidence type="ECO:0000256" key="1">
    <source>
        <dbReference type="ARBA" id="ARBA00004651"/>
    </source>
</evidence>
<reference evidence="8 10" key="1">
    <citation type="submission" date="2018-01" db="EMBL/GenBank/DDBJ databases">
        <title>Metagenomic assembled genomes from two thermal pools in the Uzon Caldera, Kamchatka, Russia.</title>
        <authorList>
            <person name="Wilkins L."/>
            <person name="Ettinger C."/>
        </authorList>
    </citation>
    <scope>NUCLEOTIDE SEQUENCE [LARGE SCALE GENOMIC DNA]</scope>
    <source>
        <strain evidence="8">ZAV-07</strain>
    </source>
</reference>
<proteinExistence type="inferred from homology"/>
<evidence type="ECO:0000313" key="10">
    <source>
        <dbReference type="Proteomes" id="UP000237040"/>
    </source>
</evidence>
<dbReference type="InterPro" id="IPR003370">
    <property type="entry name" value="Chromate_transpt"/>
</dbReference>
<comment type="similarity">
    <text evidence="2">Belongs to the chromate ion transporter (CHR) (TC 2.A.51) family.</text>
</comment>
<dbReference type="Proteomes" id="UP000237040">
    <property type="component" value="Unassembled WGS sequence"/>
</dbReference>
<gene>
    <name evidence="9" type="ORF">C0189_01415</name>
    <name evidence="8" type="ORF">C0189_02925</name>
</gene>
<evidence type="ECO:0000256" key="3">
    <source>
        <dbReference type="ARBA" id="ARBA00022475"/>
    </source>
</evidence>
<dbReference type="GO" id="GO:0005886">
    <property type="term" value="C:plasma membrane"/>
    <property type="evidence" value="ECO:0007669"/>
    <property type="project" value="UniProtKB-SubCell"/>
</dbReference>
<evidence type="ECO:0008006" key="11">
    <source>
        <dbReference type="Google" id="ProtNLM"/>
    </source>
</evidence>
<dbReference type="InterPro" id="IPR052518">
    <property type="entry name" value="CHR_Transporter"/>
</dbReference>
<dbReference type="GO" id="GO:0015109">
    <property type="term" value="F:chromate transmembrane transporter activity"/>
    <property type="evidence" value="ECO:0007669"/>
    <property type="project" value="InterPro"/>
</dbReference>
<keyword evidence="5 7" id="KW-1133">Transmembrane helix</keyword>
<evidence type="ECO:0000256" key="5">
    <source>
        <dbReference type="ARBA" id="ARBA00022989"/>
    </source>
</evidence>
<dbReference type="AlphaFoldDB" id="A0A2J6WEH1"/>
<comment type="subcellular location">
    <subcellularLocation>
        <location evidence="1">Cell membrane</location>
        <topology evidence="1">Multi-pass membrane protein</topology>
    </subcellularLocation>
</comment>
<dbReference type="EMBL" id="PNIL01000043">
    <property type="protein sequence ID" value="PMP67511.1"/>
    <property type="molecule type" value="Genomic_DNA"/>
</dbReference>
<evidence type="ECO:0000313" key="8">
    <source>
        <dbReference type="EMBL" id="PMP67511.1"/>
    </source>
</evidence>
<protein>
    <recommendedName>
        <fullName evidence="11">Chromate transporter</fullName>
    </recommendedName>
</protein>
<comment type="caution">
    <text evidence="8">The sequence shown here is derived from an EMBL/GenBank/DDBJ whole genome shotgun (WGS) entry which is preliminary data.</text>
</comment>
<feature type="transmembrane region" description="Helical" evidence="7">
    <location>
        <begin position="12"/>
        <end position="33"/>
    </location>
</feature>
<evidence type="ECO:0000256" key="2">
    <source>
        <dbReference type="ARBA" id="ARBA00005262"/>
    </source>
</evidence>
<dbReference type="PANTHER" id="PTHR43663">
    <property type="entry name" value="CHROMATE TRANSPORT PROTEIN-RELATED"/>
    <property type="match status" value="1"/>
</dbReference>
<accession>A0A2J6WEH1</accession>
<feature type="transmembrane region" description="Helical" evidence="7">
    <location>
        <begin position="110"/>
        <end position="131"/>
    </location>
</feature>
<keyword evidence="4 7" id="KW-0812">Transmembrane</keyword>
<evidence type="ECO:0000256" key="7">
    <source>
        <dbReference type="SAM" id="Phobius"/>
    </source>
</evidence>
<name>A0A2J6WEH1_9BACT</name>
<dbReference type="Pfam" id="PF02417">
    <property type="entry name" value="Chromate_transp"/>
    <property type="match status" value="1"/>
</dbReference>
<feature type="transmembrane region" description="Helical" evidence="7">
    <location>
        <begin position="137"/>
        <end position="154"/>
    </location>
</feature>
<keyword evidence="3" id="KW-1003">Cell membrane</keyword>